<dbReference type="RefSeq" id="WP_108884907.1">
    <property type="nucleotide sequence ID" value="NZ_OMOJ01000001.1"/>
</dbReference>
<dbReference type="PRINTS" id="PR01438">
    <property type="entry name" value="UNVRSLSTRESS"/>
</dbReference>
<evidence type="ECO:0000259" key="2">
    <source>
        <dbReference type="Pfam" id="PF00582"/>
    </source>
</evidence>
<sequence>MYNNILIPVAFDEGKTVGAALDVAKALSAKGAQITFLHVFEDIPNFAVSYVPTDYLKEARTAIQAELDNLADGLPNARGLLVEGHASRTIIDVAEREGADCIVVASHRPGMQDFLIGSTAAQVVRHAKCAVHVLR</sequence>
<feature type="domain" description="UspA" evidence="2">
    <location>
        <begin position="1"/>
        <end position="135"/>
    </location>
</feature>
<proteinExistence type="inferred from homology"/>
<protein>
    <submittedName>
        <fullName evidence="3">Universal stress protein F</fullName>
    </submittedName>
</protein>
<dbReference type="CDD" id="cd00293">
    <property type="entry name" value="USP-like"/>
    <property type="match status" value="1"/>
</dbReference>
<dbReference type="AlphaFoldDB" id="A0A2R8AQY6"/>
<reference evidence="4" key="1">
    <citation type="submission" date="2018-03" db="EMBL/GenBank/DDBJ databases">
        <authorList>
            <person name="Rodrigo-Torres L."/>
            <person name="Arahal R. D."/>
            <person name="Lucena T."/>
        </authorList>
    </citation>
    <scope>NUCLEOTIDE SEQUENCE [LARGE SCALE GENOMIC DNA]</scope>
    <source>
        <strain evidence="4">CECT 8871</strain>
    </source>
</reference>
<dbReference type="Proteomes" id="UP000244904">
    <property type="component" value="Unassembled WGS sequence"/>
</dbReference>
<dbReference type="EMBL" id="OMOJ01000001">
    <property type="protein sequence ID" value="SPF78249.1"/>
    <property type="molecule type" value="Genomic_DNA"/>
</dbReference>
<name>A0A2R8AQY6_9RHOB</name>
<evidence type="ECO:0000313" key="3">
    <source>
        <dbReference type="EMBL" id="SPF78249.1"/>
    </source>
</evidence>
<organism evidence="3 4">
    <name type="scientific">Pseudoprimorskyibacter insulae</name>
    <dbReference type="NCBI Taxonomy" id="1695997"/>
    <lineage>
        <taxon>Bacteria</taxon>
        <taxon>Pseudomonadati</taxon>
        <taxon>Pseudomonadota</taxon>
        <taxon>Alphaproteobacteria</taxon>
        <taxon>Rhodobacterales</taxon>
        <taxon>Paracoccaceae</taxon>
        <taxon>Pseudoprimorskyibacter</taxon>
    </lineage>
</organism>
<gene>
    <name evidence="3" type="primary">uspF</name>
    <name evidence="3" type="ORF">PRI8871_00842</name>
</gene>
<dbReference type="InterPro" id="IPR006016">
    <property type="entry name" value="UspA"/>
</dbReference>
<dbReference type="Pfam" id="PF00582">
    <property type="entry name" value="Usp"/>
    <property type="match status" value="1"/>
</dbReference>
<comment type="similarity">
    <text evidence="1">Belongs to the universal stress protein A family.</text>
</comment>
<evidence type="ECO:0000313" key="4">
    <source>
        <dbReference type="Proteomes" id="UP000244904"/>
    </source>
</evidence>
<dbReference type="PANTHER" id="PTHR46268:SF6">
    <property type="entry name" value="UNIVERSAL STRESS PROTEIN UP12"/>
    <property type="match status" value="1"/>
</dbReference>
<evidence type="ECO:0000256" key="1">
    <source>
        <dbReference type="ARBA" id="ARBA00008791"/>
    </source>
</evidence>
<dbReference type="SUPFAM" id="SSF52402">
    <property type="entry name" value="Adenine nucleotide alpha hydrolases-like"/>
    <property type="match status" value="1"/>
</dbReference>
<dbReference type="OrthoDB" id="9792500at2"/>
<keyword evidence="4" id="KW-1185">Reference proteome</keyword>
<dbReference type="PANTHER" id="PTHR46268">
    <property type="entry name" value="STRESS RESPONSE PROTEIN NHAX"/>
    <property type="match status" value="1"/>
</dbReference>
<accession>A0A2R8AQY6</accession>
<dbReference type="Gene3D" id="3.40.50.620">
    <property type="entry name" value="HUPs"/>
    <property type="match status" value="1"/>
</dbReference>
<dbReference type="InterPro" id="IPR006015">
    <property type="entry name" value="Universal_stress_UspA"/>
</dbReference>
<dbReference type="InterPro" id="IPR014729">
    <property type="entry name" value="Rossmann-like_a/b/a_fold"/>
</dbReference>